<feature type="compositionally biased region" description="Pro residues" evidence="4">
    <location>
        <begin position="14"/>
        <end position="25"/>
    </location>
</feature>
<evidence type="ECO:0000256" key="3">
    <source>
        <dbReference type="ARBA" id="ARBA00022553"/>
    </source>
</evidence>
<dbReference type="PANTHER" id="PTHR45527">
    <property type="entry name" value="NONRIBOSOMAL PEPTIDE SYNTHETASE"/>
    <property type="match status" value="1"/>
</dbReference>
<evidence type="ECO:0000313" key="7">
    <source>
        <dbReference type="Proteomes" id="UP000326831"/>
    </source>
</evidence>
<dbReference type="InterPro" id="IPR023213">
    <property type="entry name" value="CAT-like_dom_sf"/>
</dbReference>
<dbReference type="SUPFAM" id="SSF47336">
    <property type="entry name" value="ACP-like"/>
    <property type="match status" value="1"/>
</dbReference>
<dbReference type="Gene3D" id="3.40.50.1820">
    <property type="entry name" value="alpha/beta hydrolase"/>
    <property type="match status" value="1"/>
</dbReference>
<dbReference type="Gene3D" id="3.30.559.10">
    <property type="entry name" value="Chloramphenicol acetyltransferase-like domain"/>
    <property type="match status" value="1"/>
</dbReference>
<feature type="compositionally biased region" description="Low complexity" evidence="4">
    <location>
        <begin position="1050"/>
        <end position="1069"/>
    </location>
</feature>
<dbReference type="Gene3D" id="2.30.38.10">
    <property type="entry name" value="Luciferase, Domain 3"/>
    <property type="match status" value="1"/>
</dbReference>
<evidence type="ECO:0000259" key="5">
    <source>
        <dbReference type="PROSITE" id="PS50075"/>
    </source>
</evidence>
<feature type="region of interest" description="Disordered" evidence="4">
    <location>
        <begin position="1"/>
        <end position="45"/>
    </location>
</feature>
<dbReference type="Pfam" id="PF00975">
    <property type="entry name" value="Thioesterase"/>
    <property type="match status" value="1"/>
</dbReference>
<dbReference type="SUPFAM" id="SSF53474">
    <property type="entry name" value="alpha/beta-Hydrolases"/>
    <property type="match status" value="1"/>
</dbReference>
<evidence type="ECO:0000256" key="4">
    <source>
        <dbReference type="SAM" id="MobiDB-lite"/>
    </source>
</evidence>
<organism evidence="6 7">
    <name type="scientific">Streptomyces subrutilus</name>
    <dbReference type="NCBI Taxonomy" id="36818"/>
    <lineage>
        <taxon>Bacteria</taxon>
        <taxon>Bacillati</taxon>
        <taxon>Actinomycetota</taxon>
        <taxon>Actinomycetes</taxon>
        <taxon>Kitasatosporales</taxon>
        <taxon>Streptomycetaceae</taxon>
        <taxon>Streptomyces</taxon>
    </lineage>
</organism>
<feature type="domain" description="Carrier" evidence="5">
    <location>
        <begin position="1070"/>
        <end position="1149"/>
    </location>
</feature>
<dbReference type="EMBL" id="CP023701">
    <property type="protein sequence ID" value="QEU82315.1"/>
    <property type="molecule type" value="Genomic_DNA"/>
</dbReference>
<gene>
    <name evidence="6" type="ORF">CP968_32235</name>
</gene>
<feature type="region of interest" description="Disordered" evidence="4">
    <location>
        <begin position="1043"/>
        <end position="1071"/>
    </location>
</feature>
<dbReference type="SUPFAM" id="SSF52777">
    <property type="entry name" value="CoA-dependent acyltransferases"/>
    <property type="match status" value="2"/>
</dbReference>
<proteinExistence type="predicted"/>
<dbReference type="CDD" id="cd19531">
    <property type="entry name" value="LCL_NRPS-like"/>
    <property type="match status" value="1"/>
</dbReference>
<dbReference type="GO" id="GO:0003824">
    <property type="term" value="F:catalytic activity"/>
    <property type="evidence" value="ECO:0007669"/>
    <property type="project" value="InterPro"/>
</dbReference>
<dbReference type="FunFam" id="3.40.50.12780:FF:000012">
    <property type="entry name" value="Non-ribosomal peptide synthetase"/>
    <property type="match status" value="1"/>
</dbReference>
<dbReference type="GO" id="GO:0031177">
    <property type="term" value="F:phosphopantetheine binding"/>
    <property type="evidence" value="ECO:0007669"/>
    <property type="project" value="InterPro"/>
</dbReference>
<dbReference type="GO" id="GO:0044550">
    <property type="term" value="P:secondary metabolite biosynthetic process"/>
    <property type="evidence" value="ECO:0007669"/>
    <property type="project" value="TreeGrafter"/>
</dbReference>
<dbReference type="FunFam" id="3.40.50.980:FF:000001">
    <property type="entry name" value="Non-ribosomal peptide synthetase"/>
    <property type="match status" value="1"/>
</dbReference>
<dbReference type="Gene3D" id="1.10.1200.10">
    <property type="entry name" value="ACP-like"/>
    <property type="match status" value="1"/>
</dbReference>
<dbReference type="PANTHER" id="PTHR45527:SF1">
    <property type="entry name" value="FATTY ACID SYNTHASE"/>
    <property type="match status" value="1"/>
</dbReference>
<keyword evidence="3" id="KW-0597">Phosphoprotein</keyword>
<keyword evidence="7" id="KW-1185">Reference proteome</keyword>
<dbReference type="InterPro" id="IPR029058">
    <property type="entry name" value="AB_hydrolase_fold"/>
</dbReference>
<name>A0A5P2UVQ8_9ACTN</name>
<evidence type="ECO:0000256" key="2">
    <source>
        <dbReference type="ARBA" id="ARBA00022450"/>
    </source>
</evidence>
<dbReference type="InterPro" id="IPR020845">
    <property type="entry name" value="AMP-binding_CS"/>
</dbReference>
<dbReference type="Gene3D" id="3.30.559.30">
    <property type="entry name" value="Nonribosomal peptide synthetase, condensation domain"/>
    <property type="match status" value="1"/>
</dbReference>
<comment type="cofactor">
    <cofactor evidence="1">
        <name>pantetheine 4'-phosphate</name>
        <dbReference type="ChEBI" id="CHEBI:47942"/>
    </cofactor>
</comment>
<evidence type="ECO:0000256" key="1">
    <source>
        <dbReference type="ARBA" id="ARBA00001957"/>
    </source>
</evidence>
<dbReference type="InterPro" id="IPR001242">
    <property type="entry name" value="Condensation_dom"/>
</dbReference>
<dbReference type="Pfam" id="PF13193">
    <property type="entry name" value="AMP-binding_C"/>
    <property type="match status" value="1"/>
</dbReference>
<dbReference type="InterPro" id="IPR025110">
    <property type="entry name" value="AMP-bd_C"/>
</dbReference>
<dbReference type="OrthoDB" id="2472181at2"/>
<dbReference type="Gene3D" id="3.30.300.30">
    <property type="match status" value="1"/>
</dbReference>
<dbReference type="SUPFAM" id="SSF56801">
    <property type="entry name" value="Acetyl-CoA synthetase-like"/>
    <property type="match status" value="1"/>
</dbReference>
<dbReference type="InterPro" id="IPR020806">
    <property type="entry name" value="PKS_PP-bd"/>
</dbReference>
<accession>A0A5P2UVQ8</accession>
<dbReference type="Pfam" id="PF00501">
    <property type="entry name" value="AMP-binding"/>
    <property type="match status" value="1"/>
</dbReference>
<feature type="compositionally biased region" description="Basic and acidic residues" evidence="4">
    <location>
        <begin position="79"/>
        <end position="92"/>
    </location>
</feature>
<evidence type="ECO:0000313" key="6">
    <source>
        <dbReference type="EMBL" id="QEU82315.1"/>
    </source>
</evidence>
<dbReference type="InterPro" id="IPR000873">
    <property type="entry name" value="AMP-dep_synth/lig_dom"/>
</dbReference>
<keyword evidence="2" id="KW-0596">Phosphopantetheine</keyword>
<dbReference type="NCBIfam" id="TIGR01733">
    <property type="entry name" value="AA-adenyl-dom"/>
    <property type="match status" value="1"/>
</dbReference>
<dbReference type="PROSITE" id="PS50075">
    <property type="entry name" value="CARRIER"/>
    <property type="match status" value="1"/>
</dbReference>
<dbReference type="GO" id="GO:0005737">
    <property type="term" value="C:cytoplasm"/>
    <property type="evidence" value="ECO:0007669"/>
    <property type="project" value="TreeGrafter"/>
</dbReference>
<dbReference type="InterPro" id="IPR045851">
    <property type="entry name" value="AMP-bd_C_sf"/>
</dbReference>
<dbReference type="GO" id="GO:0043041">
    <property type="term" value="P:amino acid activation for nonribosomal peptide biosynthetic process"/>
    <property type="evidence" value="ECO:0007669"/>
    <property type="project" value="TreeGrafter"/>
</dbReference>
<protein>
    <submittedName>
        <fullName evidence="6">Amino acid adenylation domain-containing protein</fullName>
    </submittedName>
</protein>
<dbReference type="InterPro" id="IPR010071">
    <property type="entry name" value="AA_adenyl_dom"/>
</dbReference>
<dbReference type="PROSITE" id="PS00455">
    <property type="entry name" value="AMP_BINDING"/>
    <property type="match status" value="1"/>
</dbReference>
<dbReference type="SMART" id="SM00823">
    <property type="entry name" value="PKS_PP"/>
    <property type="match status" value="1"/>
</dbReference>
<dbReference type="InterPro" id="IPR001031">
    <property type="entry name" value="Thioesterase"/>
</dbReference>
<dbReference type="Gene3D" id="3.40.50.980">
    <property type="match status" value="2"/>
</dbReference>
<dbReference type="KEGG" id="ssub:CP968_32235"/>
<dbReference type="GO" id="GO:0008610">
    <property type="term" value="P:lipid biosynthetic process"/>
    <property type="evidence" value="ECO:0007669"/>
    <property type="project" value="UniProtKB-ARBA"/>
</dbReference>
<feature type="region of interest" description="Disordered" evidence="4">
    <location>
        <begin position="70"/>
        <end position="95"/>
    </location>
</feature>
<dbReference type="GO" id="GO:0017000">
    <property type="term" value="P:antibiotic biosynthetic process"/>
    <property type="evidence" value="ECO:0007669"/>
    <property type="project" value="UniProtKB-ARBA"/>
</dbReference>
<reference evidence="6 7" key="1">
    <citation type="submission" date="2017-09" db="EMBL/GenBank/DDBJ databases">
        <authorList>
            <person name="Lee N."/>
            <person name="Cho B.-K."/>
        </authorList>
    </citation>
    <scope>NUCLEOTIDE SEQUENCE [LARGE SCALE GENOMIC DNA]</scope>
    <source>
        <strain evidence="6 7">ATCC 27467</strain>
    </source>
</reference>
<dbReference type="Proteomes" id="UP000326831">
    <property type="component" value="Chromosome"/>
</dbReference>
<dbReference type="Pfam" id="PF00668">
    <property type="entry name" value="Condensation"/>
    <property type="match status" value="1"/>
</dbReference>
<dbReference type="InterPro" id="IPR036736">
    <property type="entry name" value="ACP-like_sf"/>
</dbReference>
<dbReference type="Pfam" id="PF00550">
    <property type="entry name" value="PP-binding"/>
    <property type="match status" value="1"/>
</dbReference>
<dbReference type="InterPro" id="IPR009081">
    <property type="entry name" value="PP-bd_ACP"/>
</dbReference>
<sequence>MRAPGTRGRGTSAPPHPAAPRPTHPALPSQRPRRIPLPTPEDARRLKVSESLAERIAALPKSRRALFQALAGRNGGRSAVREDAEPAPRDPADPPVLSFAQRRLWFIDQLQPGSPAYNVPVATRIRGPLDVPALHGALQEVVDRHEVLRTVYTYQEGAAEAVPRVVDGFRLPLPVSELPDEAAVRPFYDADAGAPFDLAGAVPVRARLGRLADDDHVLVLNLHHIVTDGWSMRLLYTELERAYAARTGAPAERPAPLALQYADFASWQRRRISGERLTQLTSFWQEELAGAAPVDLPTDRPRPPVFGHAGASRYIDLPPELIQRLRQFGKSEGATLYMTLLAGFAATLRRWTGQEDVVVGTSVSGRDHPAFGELIGFFVNTLPLRIRTGGDPGFAELVRSTRHTTLQAYAHQELPFDLIVDALALPRDPSRPPLTSVMFLLDETPDTAPGLAGVATEPVDFSSHATKYDLMISVHDTGTAVRALVEYPTDLFDAPTVDRLLGHFLTTLDGAVTHPDAPLSALPLLTEAERRAALDDWNATRAPFPRDACLHQLFEQHADRRPDAPAVVLGGLGGWSVTYRELEERANRLAHRLVEAGAGPDRTVALCLRRGPALVTAVLAVLKAGGAYVPLDPDYPAERLALLLRDAAPPLVVSDSELIGRLPVPAGTARVLLDADRAALAELPATRPAVPVTSRDLAYVIFTSGSTGTPKGIALEHRGVVNNLLDLNRSYGIGPGDRVLALSSPSFDMSVYETLGILAAGGALVLPDPAAAKDPAHWADLLDRHGVTVWNSAPALLGLLVDQLEHADGPRLPRLRTAFLGGDWIPVTQPDRIRAFAPELAFVALGGATEASIHSVEHRVGRVDPRWTKLPYGRPMANQLAYVLDPHDRLVPVGVPGELHLGGAGLARGYLGRPDLTAEKFVHVELEPGRTERLYRTGDLARYGTDGTIELLGRTDFRIKLNGLRIEPGEVESALRDLPGVREAVVTTRQSAGSARLVAHVVPRDGAAPDPAALRTALAAVLPPHCVPAELVLLDRLPLSPNGKVDRTALPDPRATAPAPAPGRATAADPDADPDALRIAAVWAEVLNLPEVAPGDDFFALGGDSFAAVRAVRAVAAALPGSGAAALRVVDLFSNPTPAGLAARSAELTGAGAARHRLLHRLTPERPAGTTTLTLVCFPHGGGDAIAYQPLAAQLPPHIELVAVSPPGHDPLRPGPMLPVPEFAELAAAEIARAVQGPYVVYGHCAGVVTALETTRVLERLGRRPVALDLAAALPEEDPEYALEMERVSGDDDLVAYLTTMDGFDGVLDDSDLTAVLRMVRHDMTEAARFFARTPEGYDRPLETPLTCIIGDADDATDGYRDGYRAWGRYASDLRLAVIPGGRHYFAKHLPDRLAALLADLHRHNGGTHV</sequence>